<dbReference type="InterPro" id="IPR029062">
    <property type="entry name" value="Class_I_gatase-like"/>
</dbReference>
<evidence type="ECO:0000256" key="1">
    <source>
        <dbReference type="ARBA" id="ARBA00023015"/>
    </source>
</evidence>
<dbReference type="Gene3D" id="1.10.10.60">
    <property type="entry name" value="Homeodomain-like"/>
    <property type="match status" value="2"/>
</dbReference>
<dbReference type="GO" id="GO:0043565">
    <property type="term" value="F:sequence-specific DNA binding"/>
    <property type="evidence" value="ECO:0007669"/>
    <property type="project" value="InterPro"/>
</dbReference>
<dbReference type="PANTHER" id="PTHR43130">
    <property type="entry name" value="ARAC-FAMILY TRANSCRIPTIONAL REGULATOR"/>
    <property type="match status" value="1"/>
</dbReference>
<dbReference type="SUPFAM" id="SSF52317">
    <property type="entry name" value="Class I glutamine amidotransferase-like"/>
    <property type="match status" value="1"/>
</dbReference>
<keyword evidence="2" id="KW-0238">DNA-binding</keyword>
<protein>
    <submittedName>
        <fullName evidence="5">AraC family transcriptional regulator</fullName>
    </submittedName>
</protein>
<dbReference type="InterPro" id="IPR009057">
    <property type="entry name" value="Homeodomain-like_sf"/>
</dbReference>
<feature type="domain" description="HTH araC/xylS-type" evidence="4">
    <location>
        <begin position="227"/>
        <end position="325"/>
    </location>
</feature>
<dbReference type="AlphaFoldDB" id="A0A0N7KXQ0"/>
<dbReference type="CDD" id="cd03136">
    <property type="entry name" value="GATase1_AraC_ArgR_like"/>
    <property type="match status" value="1"/>
</dbReference>
<dbReference type="GO" id="GO:0003700">
    <property type="term" value="F:DNA-binding transcription factor activity"/>
    <property type="evidence" value="ECO:0007669"/>
    <property type="project" value="InterPro"/>
</dbReference>
<proteinExistence type="predicted"/>
<evidence type="ECO:0000313" key="5">
    <source>
        <dbReference type="EMBL" id="BAT27537.1"/>
    </source>
</evidence>
<dbReference type="InterPro" id="IPR002818">
    <property type="entry name" value="DJ-1/PfpI"/>
</dbReference>
<organism evidence="5">
    <name type="scientific">Aureimonas frigidaquae</name>
    <dbReference type="NCBI Taxonomy" id="424757"/>
    <lineage>
        <taxon>Bacteria</taxon>
        <taxon>Pseudomonadati</taxon>
        <taxon>Pseudomonadota</taxon>
        <taxon>Alphaproteobacteria</taxon>
        <taxon>Hyphomicrobiales</taxon>
        <taxon>Aurantimonadaceae</taxon>
        <taxon>Aureimonas</taxon>
    </lineage>
</organism>
<sequence>MPLCESMVFAEADGPLDVTLLIFPGFSLLSLAATLDPLRGANRVLARGAYRWRLVTMDGKPATASCGLELAVDGAFDPEDVGALLIVVAAFGADRQSVPPTLRAIRKAARRAQTVIGVEAGAWVLARAGLLDGRRATTHWEDLEEFAAAFAHVEVVPDRFVGDGPCYTTGGATPALDLMLTLIRARHGYSAALDVASLYIYEEMRTGADTQPVVSLGRIRHHEPRVAEAIRIMEASLDTALTMAALARRLGLSARSLEVLFRRTVGASPGAYFLKLRLGAARRLVLDTNLSMAEIAARSGFSSISALSRAFRRAYGEAPSMARRKRS</sequence>
<dbReference type="PROSITE" id="PS00041">
    <property type="entry name" value="HTH_ARAC_FAMILY_1"/>
    <property type="match status" value="1"/>
</dbReference>
<dbReference type="InterPro" id="IPR052158">
    <property type="entry name" value="INH-QAR"/>
</dbReference>
<accession>A0A0N7KXQ0</accession>
<dbReference type="Gene3D" id="3.40.50.880">
    <property type="match status" value="1"/>
</dbReference>
<dbReference type="Pfam" id="PF12833">
    <property type="entry name" value="HTH_18"/>
    <property type="match status" value="1"/>
</dbReference>
<evidence type="ECO:0000256" key="2">
    <source>
        <dbReference type="ARBA" id="ARBA00023125"/>
    </source>
</evidence>
<dbReference type="InterPro" id="IPR018060">
    <property type="entry name" value="HTH_AraC"/>
</dbReference>
<dbReference type="PROSITE" id="PS01124">
    <property type="entry name" value="HTH_ARAC_FAMILY_2"/>
    <property type="match status" value="1"/>
</dbReference>
<dbReference type="InterPro" id="IPR018062">
    <property type="entry name" value="HTH_AraC-typ_CS"/>
</dbReference>
<dbReference type="PANTHER" id="PTHR43130:SF3">
    <property type="entry name" value="HTH-TYPE TRANSCRIPTIONAL REGULATOR RV1931C"/>
    <property type="match status" value="1"/>
</dbReference>
<evidence type="ECO:0000259" key="4">
    <source>
        <dbReference type="PROSITE" id="PS01124"/>
    </source>
</evidence>
<reference evidence="5" key="1">
    <citation type="journal article" date="2015" name="Proc. Natl. Acad. Sci. U.S.A.">
        <title>Bacterial clade with the ribosomal RNA operon on a small plasmid rather than the chromosome.</title>
        <authorList>
            <person name="Anda M."/>
            <person name="Ohtsubo Y."/>
            <person name="Okubo T."/>
            <person name="Sugawara M."/>
            <person name="Nagata Y."/>
            <person name="Tsuda M."/>
            <person name="Minamisawa K."/>
            <person name="Mitsui H."/>
        </authorList>
    </citation>
    <scope>NUCLEOTIDE SEQUENCE</scope>
    <source>
        <strain evidence="5">JCM 14755</strain>
    </source>
</reference>
<dbReference type="Pfam" id="PF01965">
    <property type="entry name" value="DJ-1_PfpI"/>
    <property type="match status" value="1"/>
</dbReference>
<evidence type="ECO:0000256" key="3">
    <source>
        <dbReference type="ARBA" id="ARBA00023163"/>
    </source>
</evidence>
<dbReference type="SMART" id="SM00342">
    <property type="entry name" value="HTH_ARAC"/>
    <property type="match status" value="1"/>
</dbReference>
<dbReference type="EMBL" id="LC066375">
    <property type="protein sequence ID" value="BAT27537.1"/>
    <property type="molecule type" value="Genomic_DNA"/>
</dbReference>
<dbReference type="SUPFAM" id="SSF46689">
    <property type="entry name" value="Homeodomain-like"/>
    <property type="match status" value="2"/>
</dbReference>
<keyword evidence="1" id="KW-0805">Transcription regulation</keyword>
<name>A0A0N7KXQ0_9HYPH</name>
<keyword evidence="3" id="KW-0804">Transcription</keyword>